<dbReference type="CDD" id="cd04301">
    <property type="entry name" value="NAT_SF"/>
    <property type="match status" value="1"/>
</dbReference>
<name>H1DI66_9BACT</name>
<comment type="caution">
    <text evidence="2">The sequence shown here is derived from an EMBL/GenBank/DDBJ whole genome shotgun (WGS) entry which is preliminary data.</text>
</comment>
<dbReference type="GeneID" id="98069652"/>
<dbReference type="AlphaFoldDB" id="H1DI66"/>
<accession>H1DI66</accession>
<protein>
    <recommendedName>
        <fullName evidence="1">N-acetyltransferase domain-containing protein</fullName>
    </recommendedName>
</protein>
<proteinExistence type="predicted"/>
<dbReference type="PROSITE" id="PS51729">
    <property type="entry name" value="GNAT_YJDJ"/>
    <property type="match status" value="1"/>
</dbReference>
<dbReference type="PANTHER" id="PTHR31435">
    <property type="entry name" value="PROTEIN NATD1"/>
    <property type="match status" value="1"/>
</dbReference>
<dbReference type="PATRIC" id="fig|742817.3.peg.2238"/>
<dbReference type="STRING" id="742817.HMPREF9449_02095"/>
<dbReference type="EMBL" id="ADMC01000025">
    <property type="protein sequence ID" value="EHP46478.1"/>
    <property type="molecule type" value="Genomic_DNA"/>
</dbReference>
<reference evidence="2 3" key="1">
    <citation type="submission" date="2012-01" db="EMBL/GenBank/DDBJ databases">
        <title>The Genome Sequence of Odoribacter laneus YIT 12061.</title>
        <authorList>
            <consortium name="The Broad Institute Genome Sequencing Platform"/>
            <person name="Earl A."/>
            <person name="Ward D."/>
            <person name="Feldgarden M."/>
            <person name="Gevers D."/>
            <person name="Morotomi M."/>
            <person name="Young S.K."/>
            <person name="Zeng Q."/>
            <person name="Gargeya S."/>
            <person name="Fitzgerald M."/>
            <person name="Haas B."/>
            <person name="Abouelleil A."/>
            <person name="Alvarado L."/>
            <person name="Arachchi H.M."/>
            <person name="Berlin A."/>
            <person name="Chapman S.B."/>
            <person name="Gearin G."/>
            <person name="Goldberg J."/>
            <person name="Griggs A."/>
            <person name="Gujja S."/>
            <person name="Hansen M."/>
            <person name="Heiman D."/>
            <person name="Howarth C."/>
            <person name="Larimer J."/>
            <person name="Lui A."/>
            <person name="MacDonald P.J.P."/>
            <person name="McCowen C."/>
            <person name="Montmayeur A."/>
            <person name="Murphy C."/>
            <person name="Neiman D."/>
            <person name="Pearson M."/>
            <person name="Priest M."/>
            <person name="Roberts A."/>
            <person name="Saif S."/>
            <person name="Shea T."/>
            <person name="Sisk P."/>
            <person name="Stolte C."/>
            <person name="Sykes S."/>
            <person name="Wortman J."/>
            <person name="Nusbaum C."/>
            <person name="Birren B."/>
        </authorList>
    </citation>
    <scope>NUCLEOTIDE SEQUENCE [LARGE SCALE GENOMIC DNA]</scope>
    <source>
        <strain evidence="2 3">YIT 12061</strain>
    </source>
</reference>
<gene>
    <name evidence="2" type="ORF">HMPREF9449_02095</name>
</gene>
<sequence>MKYSVGHSQKESRFEVECSGKTAFLEYVIAEGVMDILHTIVPPELEGKGIGTALVKQALEYARENHLNVVPSCAFVETYLIRHKEYQDLLLP</sequence>
<dbReference type="InterPro" id="IPR016181">
    <property type="entry name" value="Acyl_CoA_acyltransferase"/>
</dbReference>
<dbReference type="SUPFAM" id="SSF55729">
    <property type="entry name" value="Acyl-CoA N-acyltransferases (Nat)"/>
    <property type="match status" value="1"/>
</dbReference>
<dbReference type="PANTHER" id="PTHR31435:SF9">
    <property type="entry name" value="PROTEIN NATD1"/>
    <property type="match status" value="1"/>
</dbReference>
<feature type="domain" description="N-acetyltransferase" evidence="1">
    <location>
        <begin position="6"/>
        <end position="91"/>
    </location>
</feature>
<evidence type="ECO:0000259" key="1">
    <source>
        <dbReference type="PROSITE" id="PS51729"/>
    </source>
</evidence>
<evidence type="ECO:0000313" key="2">
    <source>
        <dbReference type="EMBL" id="EHP46478.1"/>
    </source>
</evidence>
<dbReference type="RefSeq" id="WP_009137242.1">
    <property type="nucleotide sequence ID" value="NZ_JH594596.1"/>
</dbReference>
<evidence type="ECO:0000313" key="3">
    <source>
        <dbReference type="Proteomes" id="UP000004892"/>
    </source>
</evidence>
<dbReference type="HOGENOM" id="CLU_132888_0_2_10"/>
<dbReference type="Gene3D" id="3.40.630.30">
    <property type="match status" value="1"/>
</dbReference>
<dbReference type="InterPro" id="IPR031165">
    <property type="entry name" value="GNAT_YJDJ"/>
</dbReference>
<dbReference type="InterPro" id="IPR045057">
    <property type="entry name" value="Gcn5-rel_NAT"/>
</dbReference>
<organism evidence="2 3">
    <name type="scientific">Odoribacter laneus YIT 12061</name>
    <dbReference type="NCBI Taxonomy" id="742817"/>
    <lineage>
        <taxon>Bacteria</taxon>
        <taxon>Pseudomonadati</taxon>
        <taxon>Bacteroidota</taxon>
        <taxon>Bacteroidia</taxon>
        <taxon>Bacteroidales</taxon>
        <taxon>Odoribacteraceae</taxon>
        <taxon>Odoribacter</taxon>
    </lineage>
</organism>
<dbReference type="Proteomes" id="UP000004892">
    <property type="component" value="Unassembled WGS sequence"/>
</dbReference>
<dbReference type="Pfam" id="PF14542">
    <property type="entry name" value="Acetyltransf_CG"/>
    <property type="match status" value="1"/>
</dbReference>
<dbReference type="eggNOG" id="COG2388">
    <property type="taxonomic scope" value="Bacteria"/>
</dbReference>
<keyword evidence="3" id="KW-1185">Reference proteome</keyword>